<dbReference type="OrthoDB" id="581532at2"/>
<evidence type="ECO:0000313" key="3">
    <source>
        <dbReference type="EMBL" id="PSN09707.1"/>
    </source>
</evidence>
<name>A0A2P8VQ61_9ENTR</name>
<feature type="domain" description="MOSC" evidence="2">
    <location>
        <begin position="120"/>
        <end position="264"/>
    </location>
</feature>
<dbReference type="GO" id="GO:0030151">
    <property type="term" value="F:molybdenum ion binding"/>
    <property type="evidence" value="ECO:0007669"/>
    <property type="project" value="InterPro"/>
</dbReference>
<dbReference type="Pfam" id="PF00111">
    <property type="entry name" value="Fer2"/>
    <property type="match status" value="1"/>
</dbReference>
<evidence type="ECO:0000259" key="1">
    <source>
        <dbReference type="PROSITE" id="PS51085"/>
    </source>
</evidence>
<dbReference type="STRING" id="1388748.GCA_000463155_01366"/>
<keyword evidence="4" id="KW-1185">Reference proteome</keyword>
<dbReference type="SUPFAM" id="SSF50800">
    <property type="entry name" value="PK beta-barrel domain-like"/>
    <property type="match status" value="1"/>
</dbReference>
<evidence type="ECO:0008006" key="5">
    <source>
        <dbReference type="Google" id="ProtNLM"/>
    </source>
</evidence>
<dbReference type="InterPro" id="IPR005303">
    <property type="entry name" value="MOCOS_middle"/>
</dbReference>
<comment type="caution">
    <text evidence="3">The sequence shown here is derived from an EMBL/GenBank/DDBJ whole genome shotgun (WGS) entry which is preliminary data.</text>
</comment>
<dbReference type="RefSeq" id="WP_106876142.1">
    <property type="nucleotide sequence ID" value="NZ_PYEP01000001.1"/>
</dbReference>
<organism evidence="3 4">
    <name type="scientific">Siccibacter turicensis</name>
    <dbReference type="NCBI Taxonomy" id="357233"/>
    <lineage>
        <taxon>Bacteria</taxon>
        <taxon>Pseudomonadati</taxon>
        <taxon>Pseudomonadota</taxon>
        <taxon>Gammaproteobacteria</taxon>
        <taxon>Enterobacterales</taxon>
        <taxon>Enterobacteriaceae</taxon>
        <taxon>Siccibacter</taxon>
    </lineage>
</organism>
<dbReference type="Pfam" id="PF03473">
    <property type="entry name" value="MOSC"/>
    <property type="match status" value="1"/>
</dbReference>
<dbReference type="GO" id="GO:0003824">
    <property type="term" value="F:catalytic activity"/>
    <property type="evidence" value="ECO:0007669"/>
    <property type="project" value="InterPro"/>
</dbReference>
<dbReference type="SUPFAM" id="SSF54292">
    <property type="entry name" value="2Fe-2S ferredoxin-like"/>
    <property type="match status" value="1"/>
</dbReference>
<dbReference type="EMBL" id="PYEP01000001">
    <property type="protein sequence ID" value="PSN09707.1"/>
    <property type="molecule type" value="Genomic_DNA"/>
</dbReference>
<dbReference type="AlphaFoldDB" id="A0A2P8VQ61"/>
<proteinExistence type="predicted"/>
<dbReference type="InterPro" id="IPR005302">
    <property type="entry name" value="MoCF_Sase_C"/>
</dbReference>
<evidence type="ECO:0000313" key="4">
    <source>
        <dbReference type="Proteomes" id="UP000240212"/>
    </source>
</evidence>
<gene>
    <name evidence="3" type="ORF">C7G83_02875</name>
</gene>
<dbReference type="InterPro" id="IPR011037">
    <property type="entry name" value="Pyrv_Knase-like_insert_dom_sf"/>
</dbReference>
<dbReference type="PROSITE" id="PS51085">
    <property type="entry name" value="2FE2S_FER_2"/>
    <property type="match status" value="1"/>
</dbReference>
<dbReference type="PROSITE" id="PS51340">
    <property type="entry name" value="MOSC"/>
    <property type="match status" value="1"/>
</dbReference>
<dbReference type="PANTHER" id="PTHR14237">
    <property type="entry name" value="MOLYBDOPTERIN COFACTOR SULFURASE MOSC"/>
    <property type="match status" value="1"/>
</dbReference>
<dbReference type="InterPro" id="IPR036010">
    <property type="entry name" value="2Fe-2S_ferredoxin-like_sf"/>
</dbReference>
<evidence type="ECO:0000259" key="2">
    <source>
        <dbReference type="PROSITE" id="PS51340"/>
    </source>
</evidence>
<reference evidence="3 4" key="1">
    <citation type="submission" date="2018-03" db="EMBL/GenBank/DDBJ databases">
        <title>Draft genome sequence of the first documented clinical Siccibacter turicensis isolate in Austria.</title>
        <authorList>
            <person name="Lepuschitz S."/>
            <person name="Pekard-Amenitsch S."/>
            <person name="Haunold R."/>
            <person name="Schill S."/>
            <person name="Mach R."/>
            <person name="Allerberger F."/>
            <person name="Ruppitsch W."/>
            <person name="Forsythe S.J."/>
        </authorList>
    </citation>
    <scope>NUCLEOTIDE SEQUENCE [LARGE SCALE GENOMIC DNA]</scope>
    <source>
        <strain evidence="3 4">6100069499-17</strain>
    </source>
</reference>
<dbReference type="InterPro" id="IPR012675">
    <property type="entry name" value="Beta-grasp_dom_sf"/>
</dbReference>
<dbReference type="Gene3D" id="3.10.20.30">
    <property type="match status" value="1"/>
</dbReference>
<dbReference type="PANTHER" id="PTHR14237:SF19">
    <property type="entry name" value="MITOCHONDRIAL AMIDOXIME REDUCING COMPONENT 1"/>
    <property type="match status" value="1"/>
</dbReference>
<dbReference type="InterPro" id="IPR001041">
    <property type="entry name" value="2Fe-2S_ferredoxin-type"/>
</dbReference>
<dbReference type="Pfam" id="PF03476">
    <property type="entry name" value="MOSC_N"/>
    <property type="match status" value="1"/>
</dbReference>
<feature type="domain" description="2Fe-2S ferredoxin-type" evidence="1">
    <location>
        <begin position="289"/>
        <end position="370"/>
    </location>
</feature>
<dbReference type="GO" id="GO:0030170">
    <property type="term" value="F:pyridoxal phosphate binding"/>
    <property type="evidence" value="ECO:0007669"/>
    <property type="project" value="InterPro"/>
</dbReference>
<dbReference type="CDD" id="cd00207">
    <property type="entry name" value="fer2"/>
    <property type="match status" value="1"/>
</dbReference>
<dbReference type="Proteomes" id="UP000240212">
    <property type="component" value="Unassembled WGS sequence"/>
</dbReference>
<accession>A0A2P8VQ61</accession>
<dbReference type="InterPro" id="IPR006058">
    <property type="entry name" value="2Fe2S_fd_BS"/>
</dbReference>
<protein>
    <recommendedName>
        <fullName evidence="5">MOSC domain-containing protein</fullName>
    </recommendedName>
</protein>
<dbReference type="PROSITE" id="PS00197">
    <property type="entry name" value="2FE2S_FER_1"/>
    <property type="match status" value="1"/>
</dbReference>
<dbReference type="GO" id="GO:0051537">
    <property type="term" value="F:2 iron, 2 sulfur cluster binding"/>
    <property type="evidence" value="ECO:0007669"/>
    <property type="project" value="InterPro"/>
</dbReference>
<sequence length="370" mass="40762">MLTLTRLYVHPVKSMRGIQQSHALATHSGFAFDRIFMVTETDGTFITARQYPQMVLFTPAPLHDGLHLTAPDGSSAVVRFADFNPAAAATEVWGNHFTALIAPEAINRWLSGFFGRDVQLRWVGPELTRRVKNHEAVPLSFADGYPYLLTNEASLRDLQQRCPASVRMDQFRPNLVVSGASAWDEDTWQVIRIGEVIFDVAKPCSRCIFTTVSPEKGRKHPAGEPLATLQRFRTAQDNGDVDFGQNLIARTSGVIRTGDSVEVLARKPARVYGAGPESDTLAVEQQPESAVEITWQTQTFRGNNQQILLEQLEQQGIRIPYSCRAGICGSCRVRLVEGEVTPLKQSAIGKDGTVLSCSCVPAGKIRVDVV</sequence>
<dbReference type="SUPFAM" id="SSF141673">
    <property type="entry name" value="MOSC N-terminal domain-like"/>
    <property type="match status" value="1"/>
</dbReference>